<dbReference type="Proteomes" id="UP000830167">
    <property type="component" value="Chromosome"/>
</dbReference>
<dbReference type="Gene3D" id="1.10.10.10">
    <property type="entry name" value="Winged helix-like DNA-binding domain superfamily/Winged helix DNA-binding domain"/>
    <property type="match status" value="1"/>
</dbReference>
<evidence type="ECO:0000256" key="5">
    <source>
        <dbReference type="ARBA" id="ARBA00023163"/>
    </source>
</evidence>
<feature type="domain" description="Response regulatory" evidence="8">
    <location>
        <begin position="2"/>
        <end position="116"/>
    </location>
</feature>
<dbReference type="SUPFAM" id="SSF46894">
    <property type="entry name" value="C-terminal effector domain of the bipartite response regulators"/>
    <property type="match status" value="1"/>
</dbReference>
<dbReference type="EMBL" id="CP089291">
    <property type="protein sequence ID" value="UOF88615.1"/>
    <property type="molecule type" value="Genomic_DNA"/>
</dbReference>
<organism evidence="10 11">
    <name type="scientific">Fodinisporobacter ferrooxydans</name>
    <dbReference type="NCBI Taxonomy" id="2901836"/>
    <lineage>
        <taxon>Bacteria</taxon>
        <taxon>Bacillati</taxon>
        <taxon>Bacillota</taxon>
        <taxon>Bacilli</taxon>
        <taxon>Bacillales</taxon>
        <taxon>Alicyclobacillaceae</taxon>
        <taxon>Fodinisporobacter</taxon>
    </lineage>
</organism>
<dbReference type="PROSITE" id="PS51755">
    <property type="entry name" value="OMPR_PHOB"/>
    <property type="match status" value="1"/>
</dbReference>
<reference evidence="10" key="1">
    <citation type="submission" date="2021-12" db="EMBL/GenBank/DDBJ databases">
        <title>Alicyclobacillaceae gen. nov., sp. nov., isolated from chalcocite enrichment system.</title>
        <authorList>
            <person name="Jiang Z."/>
        </authorList>
    </citation>
    <scope>NUCLEOTIDE SEQUENCE</scope>
    <source>
        <strain evidence="10">MYW30-H2</strain>
    </source>
</reference>
<dbReference type="Gene3D" id="6.10.250.690">
    <property type="match status" value="1"/>
</dbReference>
<proteinExistence type="predicted"/>
<dbReference type="RefSeq" id="WP_347435291.1">
    <property type="nucleotide sequence ID" value="NZ_CP089291.1"/>
</dbReference>
<dbReference type="SUPFAM" id="SSF52172">
    <property type="entry name" value="CheY-like"/>
    <property type="match status" value="1"/>
</dbReference>
<feature type="DNA-binding region" description="OmpR/PhoB-type" evidence="7">
    <location>
        <begin position="125"/>
        <end position="223"/>
    </location>
</feature>
<dbReference type="Pfam" id="PF00486">
    <property type="entry name" value="Trans_reg_C"/>
    <property type="match status" value="1"/>
</dbReference>
<dbReference type="Pfam" id="PF00072">
    <property type="entry name" value="Response_reg"/>
    <property type="match status" value="1"/>
</dbReference>
<protein>
    <submittedName>
        <fullName evidence="10">Response regulator transcription factor</fullName>
    </submittedName>
</protein>
<evidence type="ECO:0000259" key="8">
    <source>
        <dbReference type="PROSITE" id="PS50110"/>
    </source>
</evidence>
<keyword evidence="1 6" id="KW-0597">Phosphoprotein</keyword>
<dbReference type="PROSITE" id="PS50110">
    <property type="entry name" value="RESPONSE_REGULATORY"/>
    <property type="match status" value="1"/>
</dbReference>
<keyword evidence="11" id="KW-1185">Reference proteome</keyword>
<evidence type="ECO:0000256" key="3">
    <source>
        <dbReference type="ARBA" id="ARBA00023015"/>
    </source>
</evidence>
<name>A0ABY4CDK6_9BACL</name>
<evidence type="ECO:0000259" key="9">
    <source>
        <dbReference type="PROSITE" id="PS51755"/>
    </source>
</evidence>
<keyword evidence="4 7" id="KW-0238">DNA-binding</keyword>
<dbReference type="InterPro" id="IPR011006">
    <property type="entry name" value="CheY-like_superfamily"/>
</dbReference>
<keyword evidence="3" id="KW-0805">Transcription regulation</keyword>
<feature type="modified residue" description="4-aspartylphosphate" evidence="6">
    <location>
        <position position="51"/>
    </location>
</feature>
<dbReference type="PANTHER" id="PTHR48111:SF22">
    <property type="entry name" value="REGULATOR OF RPOS"/>
    <property type="match status" value="1"/>
</dbReference>
<feature type="domain" description="OmpR/PhoB-type" evidence="9">
    <location>
        <begin position="125"/>
        <end position="223"/>
    </location>
</feature>
<accession>A0ABY4CDK6</accession>
<keyword evidence="2" id="KW-0902">Two-component regulatory system</keyword>
<evidence type="ECO:0000313" key="11">
    <source>
        <dbReference type="Proteomes" id="UP000830167"/>
    </source>
</evidence>
<dbReference type="SMART" id="SM00448">
    <property type="entry name" value="REC"/>
    <property type="match status" value="1"/>
</dbReference>
<dbReference type="InterPro" id="IPR001867">
    <property type="entry name" value="OmpR/PhoB-type_DNA-bd"/>
</dbReference>
<keyword evidence="5" id="KW-0804">Transcription</keyword>
<dbReference type="Gene3D" id="3.40.50.2300">
    <property type="match status" value="1"/>
</dbReference>
<evidence type="ECO:0000256" key="2">
    <source>
        <dbReference type="ARBA" id="ARBA00023012"/>
    </source>
</evidence>
<dbReference type="InterPro" id="IPR001789">
    <property type="entry name" value="Sig_transdc_resp-reg_receiver"/>
</dbReference>
<evidence type="ECO:0000313" key="10">
    <source>
        <dbReference type="EMBL" id="UOF88615.1"/>
    </source>
</evidence>
<dbReference type="InterPro" id="IPR036388">
    <property type="entry name" value="WH-like_DNA-bd_sf"/>
</dbReference>
<dbReference type="CDD" id="cd17625">
    <property type="entry name" value="REC_OmpR_DrrD-like"/>
    <property type="match status" value="1"/>
</dbReference>
<evidence type="ECO:0000256" key="4">
    <source>
        <dbReference type="ARBA" id="ARBA00023125"/>
    </source>
</evidence>
<gene>
    <name evidence="10" type="ORF">LSG31_11680</name>
</gene>
<evidence type="ECO:0000256" key="6">
    <source>
        <dbReference type="PROSITE-ProRule" id="PRU00169"/>
    </source>
</evidence>
<sequence length="229" mass="25878">MRILVVEDDQSLRNAIITILEDEGFRIDHAGTGDDGLYLAEQGIYDVIVLDIMLPGIDGISIIKELRTQGVATPVIFLTAKDSVESRVKGLDAGADDYLVKPFAIEELLARIRALLRRNGKIGEEQEISYGPITISLKEHDGFVQNHPLKLTAKEYELLEYLIRNKEQILTREQIFNRIWGIDSDKSEGIVELYIHYIRKKLAAFGCDSVIRTIRSIGYMLKEDSEIVS</sequence>
<dbReference type="InterPro" id="IPR016032">
    <property type="entry name" value="Sig_transdc_resp-reg_C-effctor"/>
</dbReference>
<evidence type="ECO:0000256" key="7">
    <source>
        <dbReference type="PROSITE-ProRule" id="PRU01091"/>
    </source>
</evidence>
<dbReference type="CDD" id="cd00383">
    <property type="entry name" value="trans_reg_C"/>
    <property type="match status" value="1"/>
</dbReference>
<evidence type="ECO:0000256" key="1">
    <source>
        <dbReference type="ARBA" id="ARBA00022553"/>
    </source>
</evidence>
<dbReference type="PANTHER" id="PTHR48111">
    <property type="entry name" value="REGULATOR OF RPOS"/>
    <property type="match status" value="1"/>
</dbReference>
<dbReference type="InterPro" id="IPR039420">
    <property type="entry name" value="WalR-like"/>
</dbReference>
<dbReference type="SMART" id="SM00862">
    <property type="entry name" value="Trans_reg_C"/>
    <property type="match status" value="1"/>
</dbReference>